<name>A0A6G1C7X0_9ORYZ</name>
<sequence length="75" mass="8322">NIFLPGLDLTIGLKSNMQPPPVFTNHGQILLPCRLTGIRSESINSMGARHYWEILSCSEASTQIYLHAVLQGENK</sequence>
<comment type="caution">
    <text evidence="1">The sequence shown here is derived from an EMBL/GenBank/DDBJ whole genome shotgun (WGS) entry which is preliminary data.</text>
</comment>
<reference evidence="1 2" key="1">
    <citation type="submission" date="2019-11" db="EMBL/GenBank/DDBJ databases">
        <title>Whole genome sequence of Oryza granulata.</title>
        <authorList>
            <person name="Li W."/>
        </authorList>
    </citation>
    <scope>NUCLEOTIDE SEQUENCE [LARGE SCALE GENOMIC DNA]</scope>
    <source>
        <strain evidence="2">cv. Menghai</strain>
        <tissue evidence="1">Leaf</tissue>
    </source>
</reference>
<dbReference type="AlphaFoldDB" id="A0A6G1C7X0"/>
<dbReference type="Proteomes" id="UP000479710">
    <property type="component" value="Unassembled WGS sequence"/>
</dbReference>
<protein>
    <submittedName>
        <fullName evidence="1">Uncharacterized protein</fullName>
    </submittedName>
</protein>
<gene>
    <name evidence="1" type="ORF">E2562_017540</name>
</gene>
<organism evidence="1 2">
    <name type="scientific">Oryza meyeriana var. granulata</name>
    <dbReference type="NCBI Taxonomy" id="110450"/>
    <lineage>
        <taxon>Eukaryota</taxon>
        <taxon>Viridiplantae</taxon>
        <taxon>Streptophyta</taxon>
        <taxon>Embryophyta</taxon>
        <taxon>Tracheophyta</taxon>
        <taxon>Spermatophyta</taxon>
        <taxon>Magnoliopsida</taxon>
        <taxon>Liliopsida</taxon>
        <taxon>Poales</taxon>
        <taxon>Poaceae</taxon>
        <taxon>BOP clade</taxon>
        <taxon>Oryzoideae</taxon>
        <taxon>Oryzeae</taxon>
        <taxon>Oryzinae</taxon>
        <taxon>Oryza</taxon>
        <taxon>Oryza meyeriana</taxon>
    </lineage>
</organism>
<dbReference type="EMBL" id="SPHZ02000010">
    <property type="protein sequence ID" value="KAF0895894.1"/>
    <property type="molecule type" value="Genomic_DNA"/>
</dbReference>
<evidence type="ECO:0000313" key="1">
    <source>
        <dbReference type="EMBL" id="KAF0895894.1"/>
    </source>
</evidence>
<proteinExistence type="predicted"/>
<feature type="non-terminal residue" evidence="1">
    <location>
        <position position="1"/>
    </location>
</feature>
<feature type="non-terminal residue" evidence="1">
    <location>
        <position position="75"/>
    </location>
</feature>
<accession>A0A6G1C7X0</accession>
<evidence type="ECO:0000313" key="2">
    <source>
        <dbReference type="Proteomes" id="UP000479710"/>
    </source>
</evidence>
<keyword evidence="2" id="KW-1185">Reference proteome</keyword>